<accession>A0A0G0I0K2</accession>
<evidence type="ECO:0000313" key="2">
    <source>
        <dbReference type="EMBL" id="KKQ48873.1"/>
    </source>
</evidence>
<dbReference type="EMBL" id="LBTX01000022">
    <property type="protein sequence ID" value="KKQ48873.1"/>
    <property type="molecule type" value="Genomic_DNA"/>
</dbReference>
<feature type="compositionally biased region" description="Basic and acidic residues" evidence="1">
    <location>
        <begin position="32"/>
        <end position="44"/>
    </location>
</feature>
<evidence type="ECO:0008006" key="4">
    <source>
        <dbReference type="Google" id="ProtNLM"/>
    </source>
</evidence>
<protein>
    <recommendedName>
        <fullName evidence="4">Replication protein</fullName>
    </recommendedName>
</protein>
<proteinExistence type="predicted"/>
<evidence type="ECO:0000256" key="1">
    <source>
        <dbReference type="SAM" id="MobiDB-lite"/>
    </source>
</evidence>
<reference evidence="2 3" key="1">
    <citation type="journal article" date="2015" name="Nature">
        <title>rRNA introns, odd ribosomes, and small enigmatic genomes across a large radiation of phyla.</title>
        <authorList>
            <person name="Brown C.T."/>
            <person name="Hug L.A."/>
            <person name="Thomas B.C."/>
            <person name="Sharon I."/>
            <person name="Castelle C.J."/>
            <person name="Singh A."/>
            <person name="Wilkins M.J."/>
            <person name="Williams K.H."/>
            <person name="Banfield J.F."/>
        </authorList>
    </citation>
    <scope>NUCLEOTIDE SEQUENCE [LARGE SCALE GENOMIC DNA]</scope>
</reference>
<sequence>MITESKNVPGTGVRRQLLYSTLNRTTQQSVDQKQRAQETKERMKGKPFQTRKAPPLFCKSRKIFFMAIQNGRLDRISIGRIGCNSWTCPVCQIKKAVQLKYKLFDIACLNNLSHQLVLTLDPKKIPKEYLNDKNNSSHKYITKLFNHFKTVINRKKFTYFNKIKKRYYSFDLKKQAEVFKYLWVLQYQPRTGIAHLHVLINQFLPAEVIRKLWMKIGGGVDVWIEGSRNVEAVSRYVTNYIVKGIDEKDFHKKGGFKYFERRYSVGRSCLRPENNSRRIFKKLSDIEMRRKLDTHELGFIIDELKDPNSADLEIIFRQGEKPKVERKDDDS</sequence>
<comment type="caution">
    <text evidence="2">The sequence shown here is derived from an EMBL/GenBank/DDBJ whole genome shotgun (WGS) entry which is preliminary data.</text>
</comment>
<dbReference type="AlphaFoldDB" id="A0A0G0I0K2"/>
<feature type="region of interest" description="Disordered" evidence="1">
    <location>
        <begin position="25"/>
        <end position="52"/>
    </location>
</feature>
<name>A0A0G0I0K2_9BACT</name>
<dbReference type="Proteomes" id="UP000034231">
    <property type="component" value="Unassembled WGS sequence"/>
</dbReference>
<gene>
    <name evidence="2" type="ORF">US68_C0022G0003</name>
</gene>
<organism evidence="2 3">
    <name type="scientific">Candidatus Shapirobacteria bacterium GW2011_GWE1_38_10</name>
    <dbReference type="NCBI Taxonomy" id="1618488"/>
    <lineage>
        <taxon>Bacteria</taxon>
        <taxon>Candidatus Shapironibacteriota</taxon>
    </lineage>
</organism>
<evidence type="ECO:0000313" key="3">
    <source>
        <dbReference type="Proteomes" id="UP000034231"/>
    </source>
</evidence>